<dbReference type="PRINTS" id="PR00792">
    <property type="entry name" value="PEPSIN"/>
</dbReference>
<dbReference type="GO" id="GO:0004190">
    <property type="term" value="F:aspartic-type endopeptidase activity"/>
    <property type="evidence" value="ECO:0007669"/>
    <property type="project" value="InterPro"/>
</dbReference>
<dbReference type="OrthoDB" id="771136at2759"/>
<dbReference type="InterPro" id="IPR034164">
    <property type="entry name" value="Pepsin-like_dom"/>
</dbReference>
<comment type="caution">
    <text evidence="5">The sequence shown here is derived from an EMBL/GenBank/DDBJ whole genome shotgun (WGS) entry which is preliminary data.</text>
</comment>
<dbReference type="InterPro" id="IPR001461">
    <property type="entry name" value="Aspartic_peptidase_A1"/>
</dbReference>
<proteinExistence type="inferred from homology"/>
<feature type="chain" id="PRO_5025383514" evidence="3">
    <location>
        <begin position="17"/>
        <end position="353"/>
    </location>
</feature>
<evidence type="ECO:0000313" key="5">
    <source>
        <dbReference type="EMBL" id="KAF0309666.1"/>
    </source>
</evidence>
<feature type="signal peptide" evidence="3">
    <location>
        <begin position="1"/>
        <end position="16"/>
    </location>
</feature>
<keyword evidence="6" id="KW-1185">Reference proteome</keyword>
<feature type="disulfide bond" evidence="2">
    <location>
        <begin position="273"/>
        <end position="311"/>
    </location>
</feature>
<dbReference type="SUPFAM" id="SSF50630">
    <property type="entry name" value="Acid proteases"/>
    <property type="match status" value="1"/>
</dbReference>
<feature type="domain" description="Peptidase A1" evidence="4">
    <location>
        <begin position="42"/>
        <end position="350"/>
    </location>
</feature>
<dbReference type="GO" id="GO:0006508">
    <property type="term" value="P:proteolysis"/>
    <property type="evidence" value="ECO:0007669"/>
    <property type="project" value="InterPro"/>
</dbReference>
<accession>A0A6A4WQB8</accession>
<dbReference type="AlphaFoldDB" id="A0A6A4WQB8"/>
<organism evidence="5 6">
    <name type="scientific">Amphibalanus amphitrite</name>
    <name type="common">Striped barnacle</name>
    <name type="synonym">Balanus amphitrite</name>
    <dbReference type="NCBI Taxonomy" id="1232801"/>
    <lineage>
        <taxon>Eukaryota</taxon>
        <taxon>Metazoa</taxon>
        <taxon>Ecdysozoa</taxon>
        <taxon>Arthropoda</taxon>
        <taxon>Crustacea</taxon>
        <taxon>Multicrustacea</taxon>
        <taxon>Cirripedia</taxon>
        <taxon>Thoracica</taxon>
        <taxon>Thoracicalcarea</taxon>
        <taxon>Balanomorpha</taxon>
        <taxon>Balanoidea</taxon>
        <taxon>Balanidae</taxon>
        <taxon>Amphibalaninae</taxon>
        <taxon>Amphibalanus</taxon>
    </lineage>
</organism>
<dbReference type="Gene3D" id="2.40.70.10">
    <property type="entry name" value="Acid Proteases"/>
    <property type="match status" value="2"/>
</dbReference>
<evidence type="ECO:0000256" key="1">
    <source>
        <dbReference type="ARBA" id="ARBA00007447"/>
    </source>
</evidence>
<dbReference type="EMBL" id="VIIS01000383">
    <property type="protein sequence ID" value="KAF0309666.1"/>
    <property type="molecule type" value="Genomic_DNA"/>
</dbReference>
<dbReference type="InterPro" id="IPR033121">
    <property type="entry name" value="PEPTIDASE_A1"/>
</dbReference>
<dbReference type="PROSITE" id="PS51767">
    <property type="entry name" value="PEPTIDASE_A1"/>
    <property type="match status" value="1"/>
</dbReference>
<keyword evidence="3" id="KW-0732">Signal</keyword>
<feature type="disulfide bond" evidence="2">
    <location>
        <begin position="73"/>
        <end position="78"/>
    </location>
</feature>
<dbReference type="PANTHER" id="PTHR47966">
    <property type="entry name" value="BETA-SITE APP-CLEAVING ENZYME, ISOFORM A-RELATED"/>
    <property type="match status" value="1"/>
</dbReference>
<evidence type="ECO:0000256" key="3">
    <source>
        <dbReference type="SAM" id="SignalP"/>
    </source>
</evidence>
<comment type="similarity">
    <text evidence="1">Belongs to the peptidase A1 family.</text>
</comment>
<protein>
    <submittedName>
        <fullName evidence="5">Cathepsin E-B</fullName>
    </submittedName>
</protein>
<gene>
    <name evidence="5" type="primary">ctse-b</name>
    <name evidence="5" type="ORF">FJT64_019252</name>
</gene>
<dbReference type="Pfam" id="PF00026">
    <property type="entry name" value="Asp"/>
    <property type="match status" value="1"/>
</dbReference>
<evidence type="ECO:0000259" key="4">
    <source>
        <dbReference type="PROSITE" id="PS51767"/>
    </source>
</evidence>
<dbReference type="PANTHER" id="PTHR47966:SF69">
    <property type="entry name" value="PEPTIDASE A1 DOMAIN-CONTAINING PROTEIN"/>
    <property type="match status" value="1"/>
</dbReference>
<name>A0A6A4WQB8_AMPAM</name>
<keyword evidence="2" id="KW-1015">Disulfide bond</keyword>
<sequence>MLRVLVVVASLGLLEAQTTEPVTTNVLIQPLDNIKTRGTQAFVGAIGVGTPPQMMPVTFDTTSDVSYVVSANCTAPVCAARPQYDAALSSTYQADGKPFELPFGQNVSGALSQDSVTVAGITVNNITFGEITSVWSDWYNNLPQSGVVGLGPADSVLDVLAAEGHIPGRQFGLWLGRDPAGGELTLGGLNGRRFSSTLTWAELLPTAKRQWTVTAEQVTFEGRPELGLCPDGCSVAPISTTPFFLLSNTNADAVNAMLGGTAFGAAGAVALDCRTLHKLPSITISVQGRAMPLSPLEYTFHLLFPNHMQMCISGFLGVSHLDNSTMMLGTLFMQKYYTAYDAENGLLGFADSV</sequence>
<dbReference type="CDD" id="cd05471">
    <property type="entry name" value="pepsin_like"/>
    <property type="match status" value="1"/>
</dbReference>
<reference evidence="5 6" key="1">
    <citation type="submission" date="2019-07" db="EMBL/GenBank/DDBJ databases">
        <title>Draft genome assembly of a fouling barnacle, Amphibalanus amphitrite (Darwin, 1854): The first reference genome for Thecostraca.</title>
        <authorList>
            <person name="Kim W."/>
        </authorList>
    </citation>
    <scope>NUCLEOTIDE SEQUENCE [LARGE SCALE GENOMIC DNA]</scope>
    <source>
        <strain evidence="5">SNU_AA5</strain>
        <tissue evidence="5">Soma without cirri and trophi</tissue>
    </source>
</reference>
<dbReference type="InterPro" id="IPR021109">
    <property type="entry name" value="Peptidase_aspartic_dom_sf"/>
</dbReference>
<evidence type="ECO:0000313" key="6">
    <source>
        <dbReference type="Proteomes" id="UP000440578"/>
    </source>
</evidence>
<evidence type="ECO:0000256" key="2">
    <source>
        <dbReference type="PIRSR" id="PIRSR601461-2"/>
    </source>
</evidence>
<dbReference type="Proteomes" id="UP000440578">
    <property type="component" value="Unassembled WGS sequence"/>
</dbReference>